<sequence length="332" mass="34154">MPFLGLIALLLLVGGFALTIGRYPIGISDLLAFLGAQFSGSALDPARRDLLHNVIVEIRLPRILGAGLIGAALAISGASYQAVFRNPLVSPGILGVLGGASFGAGLGILSSGNWLTIQLLAFLMGLVAVGVGVLIANLCGPASTVMLLLGGMISGALFTSLLSIVKYTADPNDQLPSIVYWLMGSLGGIDLRRIGLASGPLLFGMISLALLGRPLDALAMGDDEARSLGVPVTVVRYGVILLATLISSLAVALAGMIGWIGLFVPHVARLAFGPLNSRLLPRAALLGAIFLIIADSASRTLAAAEIPIGVVTELIGIPAFVLVLRSARRAWL</sequence>
<dbReference type="Proteomes" id="UP000193978">
    <property type="component" value="Chromosome"/>
</dbReference>
<keyword evidence="4" id="KW-1003">Cell membrane</keyword>
<keyword evidence="5 8" id="KW-0812">Transmembrane</keyword>
<reference evidence="9 10" key="1">
    <citation type="submission" date="2017-02" db="EMBL/GenBank/DDBJ databases">
        <authorList>
            <person name="Peterson S.W."/>
        </authorList>
    </citation>
    <scope>NUCLEOTIDE SEQUENCE [LARGE SCALE GENOMIC DNA]</scope>
    <source>
        <strain evidence="9 10">S285</strain>
    </source>
</reference>
<keyword evidence="10" id="KW-1185">Reference proteome</keyword>
<feature type="transmembrane region" description="Helical" evidence="8">
    <location>
        <begin position="63"/>
        <end position="82"/>
    </location>
</feature>
<feature type="transmembrane region" description="Helical" evidence="8">
    <location>
        <begin position="194"/>
        <end position="215"/>
    </location>
</feature>
<gene>
    <name evidence="9" type="ORF">B1812_16660</name>
</gene>
<dbReference type="GO" id="GO:0005886">
    <property type="term" value="C:plasma membrane"/>
    <property type="evidence" value="ECO:0007669"/>
    <property type="project" value="UniProtKB-SubCell"/>
</dbReference>
<keyword evidence="3" id="KW-0813">Transport</keyword>
<evidence type="ECO:0000256" key="5">
    <source>
        <dbReference type="ARBA" id="ARBA00022692"/>
    </source>
</evidence>
<evidence type="ECO:0000256" key="4">
    <source>
        <dbReference type="ARBA" id="ARBA00022475"/>
    </source>
</evidence>
<keyword evidence="7 8" id="KW-0472">Membrane</keyword>
<protein>
    <submittedName>
        <fullName evidence="9">ABC transporter permease</fullName>
    </submittedName>
</protein>
<feature type="transmembrane region" description="Helical" evidence="8">
    <location>
        <begin position="116"/>
        <end position="138"/>
    </location>
</feature>
<feature type="transmembrane region" description="Helical" evidence="8">
    <location>
        <begin position="88"/>
        <end position="109"/>
    </location>
</feature>
<dbReference type="GO" id="GO:0022857">
    <property type="term" value="F:transmembrane transporter activity"/>
    <property type="evidence" value="ECO:0007669"/>
    <property type="project" value="InterPro"/>
</dbReference>
<evidence type="ECO:0000256" key="6">
    <source>
        <dbReference type="ARBA" id="ARBA00022989"/>
    </source>
</evidence>
<dbReference type="PANTHER" id="PTHR30472">
    <property type="entry name" value="FERRIC ENTEROBACTIN TRANSPORT SYSTEM PERMEASE PROTEIN"/>
    <property type="match status" value="1"/>
</dbReference>
<organism evidence="9 10">
    <name type="scientific">Methylocystis bryophila</name>
    <dbReference type="NCBI Taxonomy" id="655015"/>
    <lineage>
        <taxon>Bacteria</taxon>
        <taxon>Pseudomonadati</taxon>
        <taxon>Pseudomonadota</taxon>
        <taxon>Alphaproteobacteria</taxon>
        <taxon>Hyphomicrobiales</taxon>
        <taxon>Methylocystaceae</taxon>
        <taxon>Methylocystis</taxon>
    </lineage>
</organism>
<dbReference type="EMBL" id="CP019948">
    <property type="protein sequence ID" value="ARN82444.1"/>
    <property type="molecule type" value="Genomic_DNA"/>
</dbReference>
<comment type="subcellular location">
    <subcellularLocation>
        <location evidence="1">Cell membrane</location>
        <topology evidence="1">Multi-pass membrane protein</topology>
    </subcellularLocation>
</comment>
<dbReference type="Gene3D" id="1.10.3470.10">
    <property type="entry name" value="ABC transporter involved in vitamin B12 uptake, BtuC"/>
    <property type="match status" value="1"/>
</dbReference>
<dbReference type="AlphaFoldDB" id="A0A1W6MXZ5"/>
<keyword evidence="6 8" id="KW-1133">Transmembrane helix</keyword>
<dbReference type="InterPro" id="IPR037294">
    <property type="entry name" value="ABC_BtuC-like"/>
</dbReference>
<dbReference type="STRING" id="655015.B1812_16660"/>
<evidence type="ECO:0000256" key="1">
    <source>
        <dbReference type="ARBA" id="ARBA00004651"/>
    </source>
</evidence>
<dbReference type="GO" id="GO:0033214">
    <property type="term" value="P:siderophore-iron import into cell"/>
    <property type="evidence" value="ECO:0007669"/>
    <property type="project" value="TreeGrafter"/>
</dbReference>
<evidence type="ECO:0000256" key="3">
    <source>
        <dbReference type="ARBA" id="ARBA00022448"/>
    </source>
</evidence>
<dbReference type="RefSeq" id="WP_085772573.1">
    <property type="nucleotide sequence ID" value="NZ_AP027149.1"/>
</dbReference>
<dbReference type="OrthoDB" id="9811975at2"/>
<dbReference type="SUPFAM" id="SSF81345">
    <property type="entry name" value="ABC transporter involved in vitamin B12 uptake, BtuC"/>
    <property type="match status" value="1"/>
</dbReference>
<evidence type="ECO:0000256" key="8">
    <source>
        <dbReference type="SAM" id="Phobius"/>
    </source>
</evidence>
<evidence type="ECO:0000256" key="7">
    <source>
        <dbReference type="ARBA" id="ARBA00023136"/>
    </source>
</evidence>
<evidence type="ECO:0000313" key="10">
    <source>
        <dbReference type="Proteomes" id="UP000193978"/>
    </source>
</evidence>
<comment type="similarity">
    <text evidence="2">Belongs to the binding-protein-dependent transport system permease family. FecCD subfamily.</text>
</comment>
<feature type="transmembrane region" description="Helical" evidence="8">
    <location>
        <begin position="144"/>
        <end position="165"/>
    </location>
</feature>
<dbReference type="Pfam" id="PF01032">
    <property type="entry name" value="FecCD"/>
    <property type="match status" value="1"/>
</dbReference>
<dbReference type="KEGG" id="mbry:B1812_16660"/>
<accession>A0A1W6MXZ5</accession>
<evidence type="ECO:0000313" key="9">
    <source>
        <dbReference type="EMBL" id="ARN82444.1"/>
    </source>
</evidence>
<dbReference type="InterPro" id="IPR000522">
    <property type="entry name" value="ABC_transptr_permease_BtuC"/>
</dbReference>
<dbReference type="CDD" id="cd06550">
    <property type="entry name" value="TM_ABC_iron-siderophores_like"/>
    <property type="match status" value="1"/>
</dbReference>
<name>A0A1W6MXZ5_9HYPH</name>
<dbReference type="PANTHER" id="PTHR30472:SF70">
    <property type="entry name" value="MOLYBDATE IMPORT SYSTEM PERMEASE PROTEIN MOLB"/>
    <property type="match status" value="1"/>
</dbReference>
<feature type="transmembrane region" description="Helical" evidence="8">
    <location>
        <begin position="306"/>
        <end position="324"/>
    </location>
</feature>
<evidence type="ECO:0000256" key="2">
    <source>
        <dbReference type="ARBA" id="ARBA00007935"/>
    </source>
</evidence>
<feature type="transmembrane region" description="Helical" evidence="8">
    <location>
        <begin position="235"/>
        <end position="263"/>
    </location>
</feature>
<proteinExistence type="inferred from homology"/>